<keyword evidence="2" id="KW-1185">Reference proteome</keyword>
<organism evidence="1 2">
    <name type="scientific">Acorus gramineus</name>
    <name type="common">Dwarf sweet flag</name>
    <dbReference type="NCBI Taxonomy" id="55184"/>
    <lineage>
        <taxon>Eukaryota</taxon>
        <taxon>Viridiplantae</taxon>
        <taxon>Streptophyta</taxon>
        <taxon>Embryophyta</taxon>
        <taxon>Tracheophyta</taxon>
        <taxon>Spermatophyta</taxon>
        <taxon>Magnoliopsida</taxon>
        <taxon>Liliopsida</taxon>
        <taxon>Acoraceae</taxon>
        <taxon>Acorus</taxon>
    </lineage>
</organism>
<evidence type="ECO:0000313" key="2">
    <source>
        <dbReference type="Proteomes" id="UP001179952"/>
    </source>
</evidence>
<gene>
    <name evidence="1" type="ORF">QJS04_geneDACA013323</name>
</gene>
<evidence type="ECO:0000313" key="1">
    <source>
        <dbReference type="EMBL" id="KAK1260585.1"/>
    </source>
</evidence>
<comment type="caution">
    <text evidence="1">The sequence shown here is derived from an EMBL/GenBank/DDBJ whole genome shotgun (WGS) entry which is preliminary data.</text>
</comment>
<dbReference type="AlphaFoldDB" id="A0AAV9A937"/>
<protein>
    <submittedName>
        <fullName evidence="1">Uncharacterized protein</fullName>
    </submittedName>
</protein>
<proteinExistence type="predicted"/>
<dbReference type="EMBL" id="JAUJYN010000011">
    <property type="protein sequence ID" value="KAK1260585.1"/>
    <property type="molecule type" value="Genomic_DNA"/>
</dbReference>
<name>A0AAV9A937_ACOGR</name>
<sequence length="82" mass="9578">MKVTRDSNKYTNPARQAFGRSHFNTVVRRNADLGWYTRRNLWRPSFTSIARGNADLGMLLSDQKVDSAPIIRYLPSWRIIHD</sequence>
<reference evidence="1" key="2">
    <citation type="submission" date="2023-06" db="EMBL/GenBank/DDBJ databases">
        <authorList>
            <person name="Ma L."/>
            <person name="Liu K.-W."/>
            <person name="Li Z."/>
            <person name="Hsiao Y.-Y."/>
            <person name="Qi Y."/>
            <person name="Fu T."/>
            <person name="Tang G."/>
            <person name="Zhang D."/>
            <person name="Sun W.-H."/>
            <person name="Liu D.-K."/>
            <person name="Li Y."/>
            <person name="Chen G.-Z."/>
            <person name="Liu X.-D."/>
            <person name="Liao X.-Y."/>
            <person name="Jiang Y.-T."/>
            <person name="Yu X."/>
            <person name="Hao Y."/>
            <person name="Huang J."/>
            <person name="Zhao X.-W."/>
            <person name="Ke S."/>
            <person name="Chen Y.-Y."/>
            <person name="Wu W.-L."/>
            <person name="Hsu J.-L."/>
            <person name="Lin Y.-F."/>
            <person name="Huang M.-D."/>
            <person name="Li C.-Y."/>
            <person name="Huang L."/>
            <person name="Wang Z.-W."/>
            <person name="Zhao X."/>
            <person name="Zhong W.-Y."/>
            <person name="Peng D.-H."/>
            <person name="Ahmad S."/>
            <person name="Lan S."/>
            <person name="Zhang J.-S."/>
            <person name="Tsai W.-C."/>
            <person name="Van De Peer Y."/>
            <person name="Liu Z.-J."/>
        </authorList>
    </citation>
    <scope>NUCLEOTIDE SEQUENCE</scope>
    <source>
        <strain evidence="1">SCP</strain>
        <tissue evidence="1">Leaves</tissue>
    </source>
</reference>
<reference evidence="1" key="1">
    <citation type="journal article" date="2023" name="Nat. Commun.">
        <title>Diploid and tetraploid genomes of Acorus and the evolution of monocots.</title>
        <authorList>
            <person name="Ma L."/>
            <person name="Liu K.W."/>
            <person name="Li Z."/>
            <person name="Hsiao Y.Y."/>
            <person name="Qi Y."/>
            <person name="Fu T."/>
            <person name="Tang G.D."/>
            <person name="Zhang D."/>
            <person name="Sun W.H."/>
            <person name="Liu D.K."/>
            <person name="Li Y."/>
            <person name="Chen G.Z."/>
            <person name="Liu X.D."/>
            <person name="Liao X.Y."/>
            <person name="Jiang Y.T."/>
            <person name="Yu X."/>
            <person name="Hao Y."/>
            <person name="Huang J."/>
            <person name="Zhao X.W."/>
            <person name="Ke S."/>
            <person name="Chen Y.Y."/>
            <person name="Wu W.L."/>
            <person name="Hsu J.L."/>
            <person name="Lin Y.F."/>
            <person name="Huang M.D."/>
            <person name="Li C.Y."/>
            <person name="Huang L."/>
            <person name="Wang Z.W."/>
            <person name="Zhao X."/>
            <person name="Zhong W.Y."/>
            <person name="Peng D.H."/>
            <person name="Ahmad S."/>
            <person name="Lan S."/>
            <person name="Zhang J.S."/>
            <person name="Tsai W.C."/>
            <person name="Van de Peer Y."/>
            <person name="Liu Z.J."/>
        </authorList>
    </citation>
    <scope>NUCLEOTIDE SEQUENCE</scope>
    <source>
        <strain evidence="1">SCP</strain>
    </source>
</reference>
<accession>A0AAV9A937</accession>
<dbReference type="Proteomes" id="UP001179952">
    <property type="component" value="Unassembled WGS sequence"/>
</dbReference>